<protein>
    <submittedName>
        <fullName evidence="4">RsbT co-antagonist protein RsbR</fullName>
    </submittedName>
</protein>
<evidence type="ECO:0000259" key="3">
    <source>
        <dbReference type="PROSITE" id="PS50801"/>
    </source>
</evidence>
<feature type="domain" description="STAS" evidence="3">
    <location>
        <begin position="103"/>
        <end position="214"/>
    </location>
</feature>
<dbReference type="OrthoDB" id="5506858at2"/>
<evidence type="ECO:0000256" key="1">
    <source>
        <dbReference type="ARBA" id="ARBA00022553"/>
    </source>
</evidence>
<dbReference type="EMBL" id="FOAP01000001">
    <property type="protein sequence ID" value="SEK23434.1"/>
    <property type="molecule type" value="Genomic_DNA"/>
</dbReference>
<dbReference type="RefSeq" id="WP_075004377.1">
    <property type="nucleotide sequence ID" value="NZ_FOAP01000001.1"/>
</dbReference>
<dbReference type="PROSITE" id="PS50801">
    <property type="entry name" value="STAS"/>
    <property type="match status" value="1"/>
</dbReference>
<dbReference type="InterPro" id="IPR036513">
    <property type="entry name" value="STAS_dom_sf"/>
</dbReference>
<dbReference type="PANTHER" id="PTHR33745">
    <property type="entry name" value="RSBT ANTAGONIST PROTEIN RSBS-RELATED"/>
    <property type="match status" value="1"/>
</dbReference>
<sequence>MAHPPLLPLDKPLTISPERIGRIIDVLSMIAVGRLEPQFTTLPIDTQDEFAVLEETLNIFARELASTRQENDETLARLAASNRELEEKLTTIEQQRMAIQDLSTPIIELWEDILTLPIVGVVDTQRSVEMTERLLHRIVQDKARCVIIDITGVEVVDTMTANHFIKMVKAARLLGAHCVVTGISPMIAQTLVQIGVDLRDVQTLGSLKEGLRACFLYLRKRLGTAPAPR</sequence>
<evidence type="ECO:0000313" key="5">
    <source>
        <dbReference type="Proteomes" id="UP000182719"/>
    </source>
</evidence>
<accession>A0A1H7FCG3</accession>
<proteinExistence type="predicted"/>
<reference evidence="5" key="1">
    <citation type="submission" date="2016-10" db="EMBL/GenBank/DDBJ databases">
        <authorList>
            <person name="Varghese N."/>
            <person name="Submissions S."/>
        </authorList>
    </citation>
    <scope>NUCLEOTIDE SEQUENCE [LARGE SCALE GENOMIC DNA]</scope>
    <source>
        <strain evidence="5">DSM 17044</strain>
    </source>
</reference>
<organism evidence="4 5">
    <name type="scientific">Stigmatella aurantiaca</name>
    <dbReference type="NCBI Taxonomy" id="41"/>
    <lineage>
        <taxon>Bacteria</taxon>
        <taxon>Pseudomonadati</taxon>
        <taxon>Myxococcota</taxon>
        <taxon>Myxococcia</taxon>
        <taxon>Myxococcales</taxon>
        <taxon>Cystobacterineae</taxon>
        <taxon>Archangiaceae</taxon>
        <taxon>Stigmatella</taxon>
    </lineage>
</organism>
<dbReference type="PANTHER" id="PTHR33745:SF3">
    <property type="entry name" value="RSBT CO-ANTAGONIST PROTEIN RSBRC"/>
    <property type="match status" value="1"/>
</dbReference>
<dbReference type="InterPro" id="IPR051932">
    <property type="entry name" value="Bact_StressResp_Reg"/>
</dbReference>
<keyword evidence="2" id="KW-0175">Coiled coil</keyword>
<dbReference type="AlphaFoldDB" id="A0A1H7FCG3"/>
<dbReference type="Pfam" id="PF01740">
    <property type="entry name" value="STAS"/>
    <property type="match status" value="1"/>
</dbReference>
<dbReference type="InterPro" id="IPR002645">
    <property type="entry name" value="STAS_dom"/>
</dbReference>
<feature type="coiled-coil region" evidence="2">
    <location>
        <begin position="64"/>
        <end position="102"/>
    </location>
</feature>
<keyword evidence="1" id="KW-0597">Phosphoprotein</keyword>
<dbReference type="SUPFAM" id="SSF52091">
    <property type="entry name" value="SpoIIaa-like"/>
    <property type="match status" value="1"/>
</dbReference>
<gene>
    <name evidence="4" type="ORF">SAMN05444354_10154</name>
</gene>
<keyword evidence="5" id="KW-1185">Reference proteome</keyword>
<dbReference type="Gene3D" id="3.30.750.24">
    <property type="entry name" value="STAS domain"/>
    <property type="match status" value="1"/>
</dbReference>
<evidence type="ECO:0000256" key="2">
    <source>
        <dbReference type="SAM" id="Coils"/>
    </source>
</evidence>
<dbReference type="CDD" id="cd07041">
    <property type="entry name" value="STAS_RsbR_RsbS_like"/>
    <property type="match status" value="1"/>
</dbReference>
<dbReference type="Proteomes" id="UP000182719">
    <property type="component" value="Unassembled WGS sequence"/>
</dbReference>
<evidence type="ECO:0000313" key="4">
    <source>
        <dbReference type="EMBL" id="SEK23434.1"/>
    </source>
</evidence>
<name>A0A1H7FCG3_STIAU</name>